<evidence type="ECO:0000313" key="2">
    <source>
        <dbReference type="Proteomes" id="UP001165960"/>
    </source>
</evidence>
<reference evidence="1" key="1">
    <citation type="submission" date="2022-04" db="EMBL/GenBank/DDBJ databases">
        <title>Genome of the entomopathogenic fungus Entomophthora muscae.</title>
        <authorList>
            <person name="Elya C."/>
            <person name="Lovett B.R."/>
            <person name="Lee E."/>
            <person name="Macias A.M."/>
            <person name="Hajek A.E."/>
            <person name="De Bivort B.L."/>
            <person name="Kasson M.T."/>
            <person name="De Fine Licht H.H."/>
            <person name="Stajich J.E."/>
        </authorList>
    </citation>
    <scope>NUCLEOTIDE SEQUENCE</scope>
    <source>
        <strain evidence="1">Berkeley</strain>
    </source>
</reference>
<proteinExistence type="predicted"/>
<protein>
    <submittedName>
        <fullName evidence="1">Uncharacterized protein</fullName>
    </submittedName>
</protein>
<gene>
    <name evidence="1" type="ORF">DSO57_1021709</name>
</gene>
<sequence length="175" mass="19220">MSAALVANYFRDAIQTLLLSNRGWLPQRIQALGLFNQGWMAQSIIAFSIDLVLLLGAAVFLVGTAKRKLRVVRLLPIYVLVQALLGTSSGVVSIIAVVTRTNQECREQTEDPCTTTLLVIFFVMILPILAVADLSIHFYFVAKAYAIQLKEEIELISLKPNVTCGDTSLTNSSAY</sequence>
<evidence type="ECO:0000313" key="1">
    <source>
        <dbReference type="EMBL" id="KAJ9072949.1"/>
    </source>
</evidence>
<keyword evidence="2" id="KW-1185">Reference proteome</keyword>
<dbReference type="EMBL" id="QTSX02002946">
    <property type="protein sequence ID" value="KAJ9072949.1"/>
    <property type="molecule type" value="Genomic_DNA"/>
</dbReference>
<dbReference type="Proteomes" id="UP001165960">
    <property type="component" value="Unassembled WGS sequence"/>
</dbReference>
<accession>A0ACC2TE41</accession>
<organism evidence="1 2">
    <name type="scientific">Entomophthora muscae</name>
    <dbReference type="NCBI Taxonomy" id="34485"/>
    <lineage>
        <taxon>Eukaryota</taxon>
        <taxon>Fungi</taxon>
        <taxon>Fungi incertae sedis</taxon>
        <taxon>Zoopagomycota</taxon>
        <taxon>Entomophthoromycotina</taxon>
        <taxon>Entomophthoromycetes</taxon>
        <taxon>Entomophthorales</taxon>
        <taxon>Entomophthoraceae</taxon>
        <taxon>Entomophthora</taxon>
    </lineage>
</organism>
<comment type="caution">
    <text evidence="1">The sequence shown here is derived from an EMBL/GenBank/DDBJ whole genome shotgun (WGS) entry which is preliminary data.</text>
</comment>
<name>A0ACC2TE41_9FUNG</name>